<dbReference type="GeneID" id="1496885"/>
<evidence type="ECO:0000313" key="1">
    <source>
        <dbReference type="EMBL" id="AAD54912.1"/>
    </source>
</evidence>
<geneLocation type="chloroplast" evidence="1"/>
<dbReference type="EMBL" id="AF137379">
    <property type="protein sequence ID" value="AAD54912.1"/>
    <property type="molecule type" value="Genomic_DNA"/>
</dbReference>
<dbReference type="RefSeq" id="NP_050941.1">
    <property type="nucleotide sequence ID" value="NC_000927.1"/>
</dbReference>
<name>Q9T3X5_NEPOL</name>
<accession>Q9T3X5</accession>
<keyword evidence="1" id="KW-0934">Plastid</keyword>
<dbReference type="RefSeq" id="NP_050906.1">
    <property type="nucleotide sequence ID" value="NC_000927.1"/>
</dbReference>
<dbReference type="GeneID" id="1496899"/>
<protein>
    <submittedName>
        <fullName evidence="1">Uncharacterized protein</fullName>
    </submittedName>
</protein>
<proteinExistence type="predicted"/>
<keyword evidence="1" id="KW-0150">Chloroplast</keyword>
<dbReference type="EMBL" id="AF137379">
    <property type="protein sequence ID" value="AAD54877.1"/>
    <property type="molecule type" value="Genomic_DNA"/>
</dbReference>
<organism evidence="1">
    <name type="scientific">Nephroselmis olivacea</name>
    <name type="common">Green alga</name>
    <dbReference type="NCBI Taxonomy" id="31312"/>
    <lineage>
        <taxon>Eukaryota</taxon>
        <taxon>Viridiplantae</taxon>
        <taxon>Chlorophyta</taxon>
        <taxon>Nephroselmidophyceae</taxon>
        <taxon>Nephroselmidales</taxon>
        <taxon>Nephroselmidaceae</taxon>
        <taxon>Nephroselmis</taxon>
    </lineage>
</organism>
<sequence>MKYLTGLKSMGNSGFFEKLCTLINLFAVQSRELDSLSANDLTQFDLMELNPKPKQILPAAEFFIPRDPRSHHRLRD</sequence>
<reference evidence="1" key="1">
    <citation type="journal article" date="1999" name="Proc. Natl. Acad. Sci. U.S.A.">
        <title>The complete chloroplast DNA sequence of the green alga Nephroselmis olivacea: insights into the architecture of ancestral chloroplast genomes.</title>
        <authorList>
            <person name="Turmel M."/>
            <person name="Otis C."/>
            <person name="Lemieux C."/>
        </authorList>
    </citation>
    <scope>NUCLEOTIDE SEQUENCE [LARGE SCALE GENOMIC DNA]</scope>
    <source>
        <strain>NIES-484</strain>
    </source>
</reference>
<dbReference type="AlphaFoldDB" id="Q9T3X5"/>